<dbReference type="Pfam" id="PF00251">
    <property type="entry name" value="Glyco_hydro_32N"/>
    <property type="match status" value="1"/>
</dbReference>
<dbReference type="Proteomes" id="UP000004947">
    <property type="component" value="Unassembled WGS sequence"/>
</dbReference>
<sequence length="636" mass="72686">MTPIKHYKALLILLFFTLMTNSLFAAETNYPKFRQEVKVTGKNMLIPVILPNRSLAKEAQQKQFRKIQLSVFVDGQILHRQYLTLPLNPEKDAFTWGYLDMSEYVGKTAILACNSEGEQELLKFIKFSDQQGEFKEPLYSEVGRPQFHFTPKHMWNNDPNGLYYLDGLYHMSFQNSAINMGWGNMYWGHAVSKDLLHWEESSEWPRVLRSGGRGHKNRHPSMALGECFSGGAAVDVKNVLGLQKSGGPQTVIIAYTDTQLGECIAISTDGGKRFVTQAETNPAFVHPSPKTIPERFKKFYRHAGKSHGRDPKPFWHEPTESWVMVSYLMGLDPTMASGHMVFYTSKDLKSWEFASKTEKYFPEDYEEKKKRSDWSIKDFHECPDFFQLPVDGDENKMKWVLIGGMMKYQVGDFDGKTFTPDEKTYHQGMFGDMKAGQAFSNAPNGRAIYLMWSRIRPHLSKPRPPFQQGMTLPVEFKLMSTAAGLRLSYHPIKEMKNIKGKELFSIKNQQVTSGNDLVFDPLMDTIEVELIARASAKTDLIIVKFGASEVKYEINSGKVKGAKIMRAPKAGEKFTMRFIIDKAQWNLFFNEGLSYQHYARMDPGKALKQFRISTAPGGSVKIDSLKVYELKSIWNK</sequence>
<reference evidence="6 7" key="1">
    <citation type="journal article" date="2010" name="J. Bacteriol.">
        <title>Genome sequence of Lentisphaera araneosa HTCC2155T, the type species of the order Lentisphaerales in the phylum Lentisphaerae.</title>
        <authorList>
            <person name="Thrash J.C."/>
            <person name="Cho J.C."/>
            <person name="Vergin K.L."/>
            <person name="Morris R.M."/>
            <person name="Giovannoni S.J."/>
        </authorList>
    </citation>
    <scope>NUCLEOTIDE SEQUENCE [LARGE SCALE GENOMIC DNA]</scope>
    <source>
        <strain evidence="6 7">HTCC2155</strain>
    </source>
</reference>
<evidence type="ECO:0000313" key="7">
    <source>
        <dbReference type="Proteomes" id="UP000004947"/>
    </source>
</evidence>
<evidence type="ECO:0000259" key="5">
    <source>
        <dbReference type="Pfam" id="PF00251"/>
    </source>
</evidence>
<dbReference type="Gene3D" id="2.60.120.560">
    <property type="entry name" value="Exo-inulinase, domain 1"/>
    <property type="match status" value="1"/>
</dbReference>
<gene>
    <name evidence="6" type="ORF">LNTAR_17033</name>
</gene>
<accession>A6DF95</accession>
<evidence type="ECO:0000256" key="4">
    <source>
        <dbReference type="SAM" id="SignalP"/>
    </source>
</evidence>
<dbReference type="SUPFAM" id="SSF75005">
    <property type="entry name" value="Arabinanase/levansucrase/invertase"/>
    <property type="match status" value="1"/>
</dbReference>
<dbReference type="OrthoDB" id="9759709at2"/>
<dbReference type="InterPro" id="IPR013148">
    <property type="entry name" value="Glyco_hydro_32_N"/>
</dbReference>
<feature type="signal peptide" evidence="4">
    <location>
        <begin position="1"/>
        <end position="25"/>
    </location>
</feature>
<dbReference type="PANTHER" id="PTHR42800:SF1">
    <property type="entry name" value="EXOINULINASE INUD (AFU_ORTHOLOGUE AFUA_5G00480)"/>
    <property type="match status" value="1"/>
</dbReference>
<dbReference type="InterPro" id="IPR023296">
    <property type="entry name" value="Glyco_hydro_beta-prop_sf"/>
</dbReference>
<dbReference type="CDD" id="cd18622">
    <property type="entry name" value="GH32_Inu-like"/>
    <property type="match status" value="1"/>
</dbReference>
<dbReference type="RefSeq" id="WP_007276597.1">
    <property type="nucleotide sequence ID" value="NZ_ABCK01000001.1"/>
</dbReference>
<dbReference type="Gene3D" id="2.115.10.20">
    <property type="entry name" value="Glycosyl hydrolase domain, family 43"/>
    <property type="match status" value="1"/>
</dbReference>
<dbReference type="STRING" id="313628.LNTAR_17033"/>
<dbReference type="AlphaFoldDB" id="A6DF95"/>
<evidence type="ECO:0000313" key="6">
    <source>
        <dbReference type="EMBL" id="EDM29475.1"/>
    </source>
</evidence>
<proteinExistence type="inferred from homology"/>
<dbReference type="EMBL" id="ABCK01000001">
    <property type="protein sequence ID" value="EDM29475.1"/>
    <property type="molecule type" value="Genomic_DNA"/>
</dbReference>
<evidence type="ECO:0000256" key="2">
    <source>
        <dbReference type="ARBA" id="ARBA00022801"/>
    </source>
</evidence>
<name>A6DF95_9BACT</name>
<evidence type="ECO:0000256" key="1">
    <source>
        <dbReference type="ARBA" id="ARBA00009902"/>
    </source>
</evidence>
<protein>
    <submittedName>
        <fullName evidence="6">2,6-beta-D-fructofuranosidase</fullName>
    </submittedName>
</protein>
<dbReference type="PANTHER" id="PTHR42800">
    <property type="entry name" value="EXOINULINASE INUD (AFU_ORTHOLOGUE AFUA_5G00480)"/>
    <property type="match status" value="1"/>
</dbReference>
<feature type="domain" description="Glycosyl hydrolase family 32 N-terminal" evidence="5">
    <location>
        <begin position="148"/>
        <end position="481"/>
    </location>
</feature>
<dbReference type="GO" id="GO:0005987">
    <property type="term" value="P:sucrose catabolic process"/>
    <property type="evidence" value="ECO:0007669"/>
    <property type="project" value="TreeGrafter"/>
</dbReference>
<feature type="chain" id="PRO_5002692201" evidence="4">
    <location>
        <begin position="26"/>
        <end position="636"/>
    </location>
</feature>
<keyword evidence="7" id="KW-1185">Reference proteome</keyword>
<dbReference type="InterPro" id="IPR001362">
    <property type="entry name" value="Glyco_hydro_32"/>
</dbReference>
<keyword evidence="4" id="KW-0732">Signal</keyword>
<keyword evidence="3" id="KW-0326">Glycosidase</keyword>
<comment type="similarity">
    <text evidence="1">Belongs to the glycosyl hydrolase 32 family.</text>
</comment>
<evidence type="ECO:0000256" key="3">
    <source>
        <dbReference type="ARBA" id="ARBA00023295"/>
    </source>
</evidence>
<dbReference type="GO" id="GO:0005737">
    <property type="term" value="C:cytoplasm"/>
    <property type="evidence" value="ECO:0007669"/>
    <property type="project" value="TreeGrafter"/>
</dbReference>
<dbReference type="SMART" id="SM00640">
    <property type="entry name" value="Glyco_32"/>
    <property type="match status" value="1"/>
</dbReference>
<comment type="caution">
    <text evidence="6">The sequence shown here is derived from an EMBL/GenBank/DDBJ whole genome shotgun (WGS) entry which is preliminary data.</text>
</comment>
<organism evidence="6 7">
    <name type="scientific">Lentisphaera araneosa HTCC2155</name>
    <dbReference type="NCBI Taxonomy" id="313628"/>
    <lineage>
        <taxon>Bacteria</taxon>
        <taxon>Pseudomonadati</taxon>
        <taxon>Lentisphaerota</taxon>
        <taxon>Lentisphaeria</taxon>
        <taxon>Lentisphaerales</taxon>
        <taxon>Lentisphaeraceae</taxon>
        <taxon>Lentisphaera</taxon>
    </lineage>
</organism>
<dbReference type="GO" id="GO:0004575">
    <property type="term" value="F:sucrose alpha-glucosidase activity"/>
    <property type="evidence" value="ECO:0007669"/>
    <property type="project" value="TreeGrafter"/>
</dbReference>
<dbReference type="eggNOG" id="COG1621">
    <property type="taxonomic scope" value="Bacteria"/>
</dbReference>
<keyword evidence="2" id="KW-0378">Hydrolase</keyword>